<proteinExistence type="inferred from homology"/>
<evidence type="ECO:0000256" key="3">
    <source>
        <dbReference type="ARBA" id="ARBA00007931"/>
    </source>
</evidence>
<evidence type="ECO:0000313" key="15">
    <source>
        <dbReference type="Proteomes" id="UP001596002"/>
    </source>
</evidence>
<keyword evidence="8" id="KW-0862">Zinc</keyword>
<keyword evidence="10" id="KW-0482">Metalloprotease</keyword>
<dbReference type="PANTHER" id="PTHR39188:SF3">
    <property type="entry name" value="STAGE IV SPORULATION PROTEIN FB"/>
    <property type="match status" value="1"/>
</dbReference>
<dbReference type="InterPro" id="IPR008915">
    <property type="entry name" value="Peptidase_M50"/>
</dbReference>
<evidence type="ECO:0000256" key="2">
    <source>
        <dbReference type="ARBA" id="ARBA00004141"/>
    </source>
</evidence>
<organism evidence="14 15">
    <name type="scientific">Effusibacillus consociatus</name>
    <dbReference type="NCBI Taxonomy" id="1117041"/>
    <lineage>
        <taxon>Bacteria</taxon>
        <taxon>Bacillati</taxon>
        <taxon>Bacillota</taxon>
        <taxon>Bacilli</taxon>
        <taxon>Bacillales</taxon>
        <taxon>Alicyclobacillaceae</taxon>
        <taxon>Effusibacillus</taxon>
    </lineage>
</organism>
<evidence type="ECO:0000256" key="10">
    <source>
        <dbReference type="ARBA" id="ARBA00023049"/>
    </source>
</evidence>
<comment type="caution">
    <text evidence="14">The sequence shown here is derived from an EMBL/GenBank/DDBJ whole genome shotgun (WGS) entry which is preliminary data.</text>
</comment>
<evidence type="ECO:0000256" key="9">
    <source>
        <dbReference type="ARBA" id="ARBA00022989"/>
    </source>
</evidence>
<comment type="cofactor">
    <cofactor evidence="1">
        <name>Zn(2+)</name>
        <dbReference type="ChEBI" id="CHEBI:29105"/>
    </cofactor>
</comment>
<dbReference type="GO" id="GO:0006508">
    <property type="term" value="P:proteolysis"/>
    <property type="evidence" value="ECO:0007669"/>
    <property type="project" value="UniProtKB-KW"/>
</dbReference>
<keyword evidence="4 14" id="KW-0645">Protease</keyword>
<evidence type="ECO:0000313" key="14">
    <source>
        <dbReference type="EMBL" id="MFC4765840.1"/>
    </source>
</evidence>
<feature type="transmembrane region" description="Helical" evidence="12">
    <location>
        <begin position="83"/>
        <end position="112"/>
    </location>
</feature>
<dbReference type="GO" id="GO:0008233">
    <property type="term" value="F:peptidase activity"/>
    <property type="evidence" value="ECO:0007669"/>
    <property type="project" value="UniProtKB-KW"/>
</dbReference>
<feature type="transmembrane region" description="Helical" evidence="12">
    <location>
        <begin position="377"/>
        <end position="399"/>
    </location>
</feature>
<evidence type="ECO:0000256" key="12">
    <source>
        <dbReference type="SAM" id="Phobius"/>
    </source>
</evidence>
<comment type="similarity">
    <text evidence="3">Belongs to the peptidase M50B family.</text>
</comment>
<evidence type="ECO:0000256" key="5">
    <source>
        <dbReference type="ARBA" id="ARBA00022692"/>
    </source>
</evidence>
<evidence type="ECO:0000256" key="4">
    <source>
        <dbReference type="ARBA" id="ARBA00022670"/>
    </source>
</evidence>
<feature type="domain" description="Peptidase M50" evidence="13">
    <location>
        <begin position="101"/>
        <end position="174"/>
    </location>
</feature>
<keyword evidence="7" id="KW-0378">Hydrolase</keyword>
<keyword evidence="9 12" id="KW-1133">Transmembrane helix</keyword>
<feature type="transmembrane region" description="Helical" evidence="12">
    <location>
        <begin position="215"/>
        <end position="245"/>
    </location>
</feature>
<evidence type="ECO:0000256" key="1">
    <source>
        <dbReference type="ARBA" id="ARBA00001947"/>
    </source>
</evidence>
<keyword evidence="15" id="KW-1185">Reference proteome</keyword>
<dbReference type="Proteomes" id="UP001596002">
    <property type="component" value="Unassembled WGS sequence"/>
</dbReference>
<protein>
    <submittedName>
        <fullName evidence="14">Site-2 protease family protein</fullName>
    </submittedName>
</protein>
<feature type="transmembrane region" description="Helical" evidence="12">
    <location>
        <begin position="154"/>
        <end position="175"/>
    </location>
</feature>
<evidence type="ECO:0000256" key="11">
    <source>
        <dbReference type="ARBA" id="ARBA00023136"/>
    </source>
</evidence>
<dbReference type="PANTHER" id="PTHR39188">
    <property type="entry name" value="MEMBRANE-ASSOCIATED ZINC METALLOPROTEASE M50B"/>
    <property type="match status" value="1"/>
</dbReference>
<dbReference type="CDD" id="cd06160">
    <property type="entry name" value="S2P-M50_like_2"/>
    <property type="match status" value="1"/>
</dbReference>
<evidence type="ECO:0000256" key="8">
    <source>
        <dbReference type="ARBA" id="ARBA00022833"/>
    </source>
</evidence>
<evidence type="ECO:0000259" key="13">
    <source>
        <dbReference type="Pfam" id="PF02163"/>
    </source>
</evidence>
<evidence type="ECO:0000256" key="6">
    <source>
        <dbReference type="ARBA" id="ARBA00022723"/>
    </source>
</evidence>
<sequence>MVLFFAEESDGRRGIGENMVYFWKRYAFVRVKNEGRGIRSVEKRRRSNKWKTIGGLGTLLAAFGGKLKFLIPLLKFGKVGGTIWSMALMVGAYALIYPWTFALGIAIMLLIHEMGHVIAARRKGLPVSAPAFIPFLGAMITMKKQPADAETEAYIAYGGPLIGTVGAVLVLGAAMATDYTPLYAVAQIGFFLNLINLLPIHPLDGGRIVTAISRWLWGVGLIGGLVVILYLKAILFLLIWALFAWELYKGYVRKKKPGREATIHRELPVNRQIFEELGGIVPGEAHRRELPFVQYCRLEDKQHLCTVFYPGVGRITDYPFEQGHIHKIELYMTTWQGDQGKLHIKITYDPYPEYRYETIREEEYYQVSSRTRITYGVAYFGLAAVLGWLMYFTAVSIPVPPVAG</sequence>
<comment type="subcellular location">
    <subcellularLocation>
        <location evidence="2">Membrane</location>
        <topology evidence="2">Multi-pass membrane protein</topology>
    </subcellularLocation>
</comment>
<evidence type="ECO:0000256" key="7">
    <source>
        <dbReference type="ARBA" id="ARBA00022801"/>
    </source>
</evidence>
<dbReference type="EMBL" id="JBHSHC010000002">
    <property type="protein sequence ID" value="MFC4765840.1"/>
    <property type="molecule type" value="Genomic_DNA"/>
</dbReference>
<feature type="transmembrane region" description="Helical" evidence="12">
    <location>
        <begin position="182"/>
        <end position="203"/>
    </location>
</feature>
<accession>A0ABV9PUX3</accession>
<dbReference type="Pfam" id="PF02163">
    <property type="entry name" value="Peptidase_M50"/>
    <property type="match status" value="2"/>
</dbReference>
<name>A0ABV9PUX3_9BACL</name>
<keyword evidence="11 12" id="KW-0472">Membrane</keyword>
<feature type="transmembrane region" description="Helical" evidence="12">
    <location>
        <begin position="124"/>
        <end position="142"/>
    </location>
</feature>
<reference evidence="15" key="1">
    <citation type="journal article" date="2019" name="Int. J. Syst. Evol. Microbiol.">
        <title>The Global Catalogue of Microorganisms (GCM) 10K type strain sequencing project: providing services to taxonomists for standard genome sequencing and annotation.</title>
        <authorList>
            <consortium name="The Broad Institute Genomics Platform"/>
            <consortium name="The Broad Institute Genome Sequencing Center for Infectious Disease"/>
            <person name="Wu L."/>
            <person name="Ma J."/>
        </authorList>
    </citation>
    <scope>NUCLEOTIDE SEQUENCE [LARGE SCALE GENOMIC DNA]</scope>
    <source>
        <strain evidence="15">WYCCWR 12678</strain>
    </source>
</reference>
<gene>
    <name evidence="14" type="ORF">ACFO8Q_00260</name>
</gene>
<keyword evidence="6" id="KW-0479">Metal-binding</keyword>
<feature type="domain" description="Peptidase M50" evidence="13">
    <location>
        <begin position="180"/>
        <end position="215"/>
    </location>
</feature>
<dbReference type="RefSeq" id="WP_380023391.1">
    <property type="nucleotide sequence ID" value="NZ_JBHSHC010000002.1"/>
</dbReference>
<keyword evidence="5 12" id="KW-0812">Transmembrane</keyword>
<feature type="transmembrane region" description="Helical" evidence="12">
    <location>
        <begin position="53"/>
        <end position="71"/>
    </location>
</feature>